<dbReference type="SUPFAM" id="SSF53474">
    <property type="entry name" value="alpha/beta-Hydrolases"/>
    <property type="match status" value="1"/>
</dbReference>
<keyword evidence="1 3" id="KW-0378">Hydrolase</keyword>
<dbReference type="AlphaFoldDB" id="C4WKM9"/>
<dbReference type="ESTHER" id="9rhiz-c4wkm9">
    <property type="family name" value="AHL-acylase"/>
</dbReference>
<dbReference type="HOGENOM" id="CLU_020336_50_2_5"/>
<dbReference type="PRINTS" id="PR00111">
    <property type="entry name" value="ABHYDROLASE"/>
</dbReference>
<comment type="caution">
    <text evidence="3">The sequence shown here is derived from an EMBL/GenBank/DDBJ whole genome shotgun (WGS) entry which is preliminary data.</text>
</comment>
<dbReference type="EMBL" id="ACQA01000001">
    <property type="protein sequence ID" value="EEQ96967.1"/>
    <property type="molecule type" value="Genomic_DNA"/>
</dbReference>
<dbReference type="Gene3D" id="3.40.50.1820">
    <property type="entry name" value="alpha/beta hydrolase"/>
    <property type="match status" value="1"/>
</dbReference>
<evidence type="ECO:0000313" key="4">
    <source>
        <dbReference type="Proteomes" id="UP000004386"/>
    </source>
</evidence>
<dbReference type="GO" id="GO:0016020">
    <property type="term" value="C:membrane"/>
    <property type="evidence" value="ECO:0007669"/>
    <property type="project" value="TreeGrafter"/>
</dbReference>
<dbReference type="GO" id="GO:0016787">
    <property type="term" value="F:hydrolase activity"/>
    <property type="evidence" value="ECO:0007669"/>
    <property type="project" value="UniProtKB-KW"/>
</dbReference>
<sequence length="276" mass="29870">MGTDDMTINYREIETSHGRIAIRESAGEGMPLLMIHGNSSAGAIFAPQLEGEIGRNWRIIAPDLPGHGQAGDALDPDRSYSMEGYADAMTEVLEKLGISEAVVFGWSLGGHIGIEMISRFPGMRGLMITGTPPVAREEVGQGFKSGPDMALAGQEVFSARDVESYARSTCGEPFEEGLLDIVARTDGRARRIMFEKFAAGTGGNQRDIVAAATLPIAVVNGRDEPFVELDFVSKVRFGNLWEGKTHIIDGAGHAPFRETPAVFDAYLERFMRDCTA</sequence>
<evidence type="ECO:0000256" key="1">
    <source>
        <dbReference type="ARBA" id="ARBA00022801"/>
    </source>
</evidence>
<feature type="domain" description="AB hydrolase-1" evidence="2">
    <location>
        <begin position="32"/>
        <end position="263"/>
    </location>
</feature>
<accession>C4WKM9</accession>
<evidence type="ECO:0000259" key="2">
    <source>
        <dbReference type="Pfam" id="PF12697"/>
    </source>
</evidence>
<dbReference type="InterPro" id="IPR000073">
    <property type="entry name" value="AB_hydrolase_1"/>
</dbReference>
<dbReference type="PANTHER" id="PTHR43798:SF31">
    <property type="entry name" value="AB HYDROLASE SUPERFAMILY PROTEIN YCLE"/>
    <property type="match status" value="1"/>
</dbReference>
<name>C4WKM9_9HYPH</name>
<dbReference type="Proteomes" id="UP000004386">
    <property type="component" value="Unassembled WGS sequence"/>
</dbReference>
<reference evidence="3 4" key="1">
    <citation type="submission" date="2009-05" db="EMBL/GenBank/DDBJ databases">
        <authorList>
            <person name="Setubal J.C."/>
            <person name="Boyle S."/>
            <person name="Crasta O.R."/>
            <person name="Gillespie J.J."/>
            <person name="Kenyon R.W."/>
            <person name="Lu J."/>
            <person name="Mane S."/>
            <person name="Nagrani S."/>
            <person name="Shallom J.M."/>
            <person name="Shallom S."/>
            <person name="Shukla M."/>
            <person name="Snyder E.E."/>
            <person name="Sobral B.W."/>
            <person name="Wattam A.R."/>
            <person name="Will R."/>
            <person name="Williams K."/>
            <person name="Yoo H."/>
            <person name="Munk C."/>
            <person name="Tapia R."/>
            <person name="Green L."/>
            <person name="Rogers Y."/>
            <person name="Detter J.C."/>
            <person name="Bruce D."/>
            <person name="Brettin T.S."/>
            <person name="Tsolis R."/>
        </authorList>
    </citation>
    <scope>NUCLEOTIDE SEQUENCE [LARGE SCALE GENOMIC DNA]</scope>
    <source>
        <strain evidence="3 4">LMG 3301</strain>
    </source>
</reference>
<dbReference type="InterPro" id="IPR029058">
    <property type="entry name" value="AB_hydrolase_fold"/>
</dbReference>
<proteinExistence type="predicted"/>
<dbReference type="PANTHER" id="PTHR43798">
    <property type="entry name" value="MONOACYLGLYCEROL LIPASE"/>
    <property type="match status" value="1"/>
</dbReference>
<organism evidence="3 4">
    <name type="scientific">Brucella intermedia LMG 3301</name>
    <dbReference type="NCBI Taxonomy" id="641118"/>
    <lineage>
        <taxon>Bacteria</taxon>
        <taxon>Pseudomonadati</taxon>
        <taxon>Pseudomonadota</taxon>
        <taxon>Alphaproteobacteria</taxon>
        <taxon>Hyphomicrobiales</taxon>
        <taxon>Brucellaceae</taxon>
        <taxon>Brucella/Ochrobactrum group</taxon>
        <taxon>Brucella</taxon>
    </lineage>
</organism>
<gene>
    <name evidence="3" type="ORF">OINT_1002444</name>
</gene>
<evidence type="ECO:0000313" key="3">
    <source>
        <dbReference type="EMBL" id="EEQ96967.1"/>
    </source>
</evidence>
<dbReference type="InterPro" id="IPR050266">
    <property type="entry name" value="AB_hydrolase_sf"/>
</dbReference>
<protein>
    <submittedName>
        <fullName evidence="3">Abhydrolase domain-containing protein 8</fullName>
    </submittedName>
</protein>
<dbReference type="Pfam" id="PF12697">
    <property type="entry name" value="Abhydrolase_6"/>
    <property type="match status" value="1"/>
</dbReference>